<dbReference type="CDD" id="cd04301">
    <property type="entry name" value="NAT_SF"/>
    <property type="match status" value="1"/>
</dbReference>
<proteinExistence type="predicted"/>
<dbReference type="Pfam" id="PF17668">
    <property type="entry name" value="Acetyltransf_17"/>
    <property type="match status" value="1"/>
</dbReference>
<dbReference type="InterPro" id="IPR036527">
    <property type="entry name" value="SCP2_sterol-bd_dom_sf"/>
</dbReference>
<dbReference type="Pfam" id="PF13530">
    <property type="entry name" value="SCP2_2"/>
    <property type="match status" value="1"/>
</dbReference>
<dbReference type="Gene3D" id="3.40.630.30">
    <property type="match status" value="2"/>
</dbReference>
<feature type="domain" description="N-acetyltransferase" evidence="1">
    <location>
        <begin position="22"/>
        <end position="173"/>
    </location>
</feature>
<name>A0A9D1KMS5_9ACTN</name>
<dbReference type="InterPro" id="IPR016181">
    <property type="entry name" value="Acyl_CoA_acyltransferase"/>
</dbReference>
<dbReference type="AlphaFoldDB" id="A0A9D1KMS5"/>
<gene>
    <name evidence="2" type="ORF">IAA98_09515</name>
</gene>
<reference evidence="2" key="1">
    <citation type="submission" date="2020-10" db="EMBL/GenBank/DDBJ databases">
        <authorList>
            <person name="Gilroy R."/>
        </authorList>
    </citation>
    <scope>NUCLEOTIDE SEQUENCE</scope>
    <source>
        <strain evidence="2">ChiGjej1B1-24693</strain>
    </source>
</reference>
<dbReference type="PANTHER" id="PTHR37817">
    <property type="entry name" value="N-ACETYLTRANSFERASE EIS"/>
    <property type="match status" value="1"/>
</dbReference>
<dbReference type="GO" id="GO:0030649">
    <property type="term" value="P:aminoglycoside antibiotic catabolic process"/>
    <property type="evidence" value="ECO:0007669"/>
    <property type="project" value="TreeGrafter"/>
</dbReference>
<dbReference type="SUPFAM" id="SSF55718">
    <property type="entry name" value="SCP-like"/>
    <property type="match status" value="1"/>
</dbReference>
<dbReference type="SUPFAM" id="SSF55729">
    <property type="entry name" value="Acyl-CoA N-acyltransferases (Nat)"/>
    <property type="match status" value="1"/>
</dbReference>
<dbReference type="GO" id="GO:0034069">
    <property type="term" value="F:aminoglycoside N-acetyltransferase activity"/>
    <property type="evidence" value="ECO:0007669"/>
    <property type="project" value="TreeGrafter"/>
</dbReference>
<comment type="caution">
    <text evidence="2">The sequence shown here is derived from an EMBL/GenBank/DDBJ whole genome shotgun (WGS) entry which is preliminary data.</text>
</comment>
<dbReference type="InterPro" id="IPR025559">
    <property type="entry name" value="Eis_dom"/>
</dbReference>
<dbReference type="InterPro" id="IPR051554">
    <property type="entry name" value="Acetyltransferase_Eis"/>
</dbReference>
<dbReference type="PROSITE" id="PS51186">
    <property type="entry name" value="GNAT"/>
    <property type="match status" value="1"/>
</dbReference>
<dbReference type="Pfam" id="PF13527">
    <property type="entry name" value="Acetyltransf_9"/>
    <property type="match status" value="1"/>
</dbReference>
<evidence type="ECO:0000259" key="1">
    <source>
        <dbReference type="PROSITE" id="PS51186"/>
    </source>
</evidence>
<dbReference type="Proteomes" id="UP000886842">
    <property type="component" value="Unassembled WGS sequence"/>
</dbReference>
<sequence>MNLELHSLSSDADPAAVRKWWEAVRLGFHQGRGNDDSFNRFLADSKVDATTMWQVPDPDDPQGLPVGTLVGFDKSINAGHADLPARLISDVTVRPTHRRRGLLRRMITADLTDARERGLPVAALTVTEATIYSRFGFGVTTTGQRIEVESAERFGFQPGVEPTGRVRLVAPGDGIHAINAVFTQFHAQTRGSVQWPQFYQDWMSGAYDHEADGPDKKTWCALHVTADDQVDGFALYRIGERGDGPRPVEVSMLIATNPAAHLGLWQYLASIDLTGIVKYHNAPLDDPLPWAMRDRRGYKVVGLGDRVWTRILDPIRCLSARPWRADGSIVVGIDDPMDLAGGRFRITTTAGTAEVSATDEPAAVTIPIDVLAGLWLGGAKVPQIAATGRLGGTPEAIEELSELMDLATPPYGVTFF</sequence>
<dbReference type="EMBL" id="DVLP01000283">
    <property type="protein sequence ID" value="HIT75811.1"/>
    <property type="molecule type" value="Genomic_DNA"/>
</dbReference>
<reference evidence="2" key="2">
    <citation type="journal article" date="2021" name="PeerJ">
        <title>Extensive microbial diversity within the chicken gut microbiome revealed by metagenomics and culture.</title>
        <authorList>
            <person name="Gilroy R."/>
            <person name="Ravi A."/>
            <person name="Getino M."/>
            <person name="Pursley I."/>
            <person name="Horton D.L."/>
            <person name="Alikhan N.F."/>
            <person name="Baker D."/>
            <person name="Gharbi K."/>
            <person name="Hall N."/>
            <person name="Watson M."/>
            <person name="Adriaenssens E.M."/>
            <person name="Foster-Nyarko E."/>
            <person name="Jarju S."/>
            <person name="Secka A."/>
            <person name="Antonio M."/>
            <person name="Oren A."/>
            <person name="Chaudhuri R.R."/>
            <person name="La Ragione R."/>
            <person name="Hildebrand F."/>
            <person name="Pallen M.J."/>
        </authorList>
    </citation>
    <scope>NUCLEOTIDE SEQUENCE</scope>
    <source>
        <strain evidence="2">ChiGjej1B1-24693</strain>
    </source>
</reference>
<dbReference type="Gene3D" id="3.30.1050.10">
    <property type="entry name" value="SCP2 sterol-binding domain"/>
    <property type="match status" value="1"/>
</dbReference>
<dbReference type="InterPro" id="IPR000182">
    <property type="entry name" value="GNAT_dom"/>
</dbReference>
<evidence type="ECO:0000313" key="2">
    <source>
        <dbReference type="EMBL" id="HIT75811.1"/>
    </source>
</evidence>
<organism evidence="2 3">
    <name type="scientific">Candidatus Avipropionibacterium avicola</name>
    <dbReference type="NCBI Taxonomy" id="2840701"/>
    <lineage>
        <taxon>Bacteria</taxon>
        <taxon>Bacillati</taxon>
        <taxon>Actinomycetota</taxon>
        <taxon>Actinomycetes</taxon>
        <taxon>Propionibacteriales</taxon>
        <taxon>Propionibacteriaceae</taxon>
        <taxon>Propionibacteriaceae incertae sedis</taxon>
        <taxon>Candidatus Avipropionibacterium</taxon>
    </lineage>
</organism>
<accession>A0A9D1KMS5</accession>
<evidence type="ECO:0000313" key="3">
    <source>
        <dbReference type="Proteomes" id="UP000886842"/>
    </source>
</evidence>
<dbReference type="InterPro" id="IPR041380">
    <property type="entry name" value="Acetyltransf_17"/>
</dbReference>
<dbReference type="PANTHER" id="PTHR37817:SF1">
    <property type="entry name" value="N-ACETYLTRANSFERASE EIS"/>
    <property type="match status" value="1"/>
</dbReference>
<protein>
    <submittedName>
        <fullName evidence="2">GNAT family N-acetyltransferase</fullName>
    </submittedName>
</protein>